<feature type="non-terminal residue" evidence="2">
    <location>
        <position position="557"/>
    </location>
</feature>
<organism evidence="2">
    <name type="scientific">Lygus hesperus</name>
    <name type="common">Western plant bug</name>
    <dbReference type="NCBI Taxonomy" id="30085"/>
    <lineage>
        <taxon>Eukaryota</taxon>
        <taxon>Metazoa</taxon>
        <taxon>Ecdysozoa</taxon>
        <taxon>Arthropoda</taxon>
        <taxon>Hexapoda</taxon>
        <taxon>Insecta</taxon>
        <taxon>Pterygota</taxon>
        <taxon>Neoptera</taxon>
        <taxon>Paraneoptera</taxon>
        <taxon>Hemiptera</taxon>
        <taxon>Heteroptera</taxon>
        <taxon>Panheteroptera</taxon>
        <taxon>Cimicomorpha</taxon>
        <taxon>Miridae</taxon>
        <taxon>Mirini</taxon>
        <taxon>Lygus</taxon>
    </lineage>
</organism>
<feature type="region of interest" description="Disordered" evidence="1">
    <location>
        <begin position="510"/>
        <end position="557"/>
    </location>
</feature>
<dbReference type="EMBL" id="GBRD01000793">
    <property type="protein sequence ID" value="JAG65028.1"/>
    <property type="molecule type" value="Transcribed_RNA"/>
</dbReference>
<dbReference type="AlphaFoldDB" id="A0A0K8THI1"/>
<feature type="compositionally biased region" description="Basic residues" evidence="1">
    <location>
        <begin position="511"/>
        <end position="520"/>
    </location>
</feature>
<evidence type="ECO:0000313" key="2">
    <source>
        <dbReference type="EMBL" id="JAG65028.1"/>
    </source>
</evidence>
<feature type="region of interest" description="Disordered" evidence="1">
    <location>
        <begin position="371"/>
        <end position="402"/>
    </location>
</feature>
<reference evidence="2" key="1">
    <citation type="submission" date="2014-09" db="EMBL/GenBank/DDBJ databases">
        <authorList>
            <person name="Magalhaes I.L.F."/>
            <person name="Oliveira U."/>
            <person name="Santos F.R."/>
            <person name="Vidigal T.H.D.A."/>
            <person name="Brescovit A.D."/>
            <person name="Santos A.J."/>
        </authorList>
    </citation>
    <scope>NUCLEOTIDE SEQUENCE</scope>
</reference>
<evidence type="ECO:0000256" key="1">
    <source>
        <dbReference type="SAM" id="MobiDB-lite"/>
    </source>
</evidence>
<accession>A0A0K8THI1</accession>
<feature type="compositionally biased region" description="Basic and acidic residues" evidence="1">
    <location>
        <begin position="371"/>
        <end position="382"/>
    </location>
</feature>
<proteinExistence type="predicted"/>
<feature type="compositionally biased region" description="Polar residues" evidence="1">
    <location>
        <begin position="470"/>
        <end position="488"/>
    </location>
</feature>
<feature type="region of interest" description="Disordered" evidence="1">
    <location>
        <begin position="469"/>
        <end position="488"/>
    </location>
</feature>
<sequence length="557" mass="64126">MDRSRTKDGESGDGSFREIFTCESGIENLQMSEELKQKLSRLCAKVDKTFRLSPSQRLKVMQFSEHIEEANLIEKCKVPLGIWRAHDSHKFNFSAFTSVECETIKENYKRFCKEFGFDPKRDINIFLPSTHATHNGIDALKRKDLQVFYFYISRNMPDRAPRSIYTKFVKIFYAYRTGPFSEVEDELLISWYDLRPGKHIYATLGRILRRSRFLVRRRLLRLIGPEEKVGVNSYTPPYVEDILKRDKNSYPDWTNNEEAWQKIADMSDQFTVKELKKSYFQEVYPSVRASDSVTSLKFKRKLIENLSSLENPTWDTVDWVKLGEDCYNVGAVRVYSVIRKLTKKYVPNECWGNLAGALLKIKSRCGRLSVARRDKEDPHDSDACEDGSPRPKSKRGRQKSSLVEENIRKKLPRKSKQLRCTYLTADDDDSNSNCSIKISAPHTVLTPCDVEDDDDSHSDCSINIFAPHSVPTSGNVEDSSNDTVKEPSTSQMVAKLEDSKNEIIGSDLGKAHRSRRHKKGGQTWVDPAGSGVEKVVWEDERSPQHKKKREKLDTVEM</sequence>
<protein>
    <submittedName>
        <fullName evidence="2">Uncharacterized protein</fullName>
    </submittedName>
</protein>
<name>A0A0K8THI1_LYGHE</name>